<sequence length="244" mass="26720">MNGDPLGQGACVKRGKDTKITQRNYLPAAGPVAQLEQERKSTQVISCTFIQLKPAGDIIGNHQLAGIRWTTREDSRQSGAESGKALMLDSIRNTPREREPAGALYASGEQRGEETGEPKEALRTDRDRISEGMGEPEEGLYSNRGGSIRGAQETKKAPPPGGDRREQQRELRSRMARGWVSAHTIRNSRVCGEILQDARSWTSPTVEKDSSGTYHVGQSERRNDLGRRAAVDVDHMKGQTPAGS</sequence>
<evidence type="ECO:0000313" key="3">
    <source>
        <dbReference type="Proteomes" id="UP000050525"/>
    </source>
</evidence>
<accession>A0A151M312</accession>
<feature type="compositionally biased region" description="Basic and acidic residues" evidence="1">
    <location>
        <begin position="218"/>
        <end position="237"/>
    </location>
</feature>
<evidence type="ECO:0000256" key="1">
    <source>
        <dbReference type="SAM" id="MobiDB-lite"/>
    </source>
</evidence>
<feature type="region of interest" description="Disordered" evidence="1">
    <location>
        <begin position="199"/>
        <end position="244"/>
    </location>
</feature>
<dbReference type="EMBL" id="AKHW03006769">
    <property type="protein sequence ID" value="KYO18915.1"/>
    <property type="molecule type" value="Genomic_DNA"/>
</dbReference>
<gene>
    <name evidence="2" type="ORF">Y1Q_0018892</name>
</gene>
<keyword evidence="3" id="KW-1185">Reference proteome</keyword>
<dbReference type="AlphaFoldDB" id="A0A151M312"/>
<reference evidence="2 3" key="1">
    <citation type="journal article" date="2012" name="Genome Biol.">
        <title>Sequencing three crocodilian genomes to illuminate the evolution of archosaurs and amniotes.</title>
        <authorList>
            <person name="St John J.A."/>
            <person name="Braun E.L."/>
            <person name="Isberg S.R."/>
            <person name="Miles L.G."/>
            <person name="Chong A.Y."/>
            <person name="Gongora J."/>
            <person name="Dalzell P."/>
            <person name="Moran C."/>
            <person name="Bed'hom B."/>
            <person name="Abzhanov A."/>
            <person name="Burgess S.C."/>
            <person name="Cooksey A.M."/>
            <person name="Castoe T.A."/>
            <person name="Crawford N.G."/>
            <person name="Densmore L.D."/>
            <person name="Drew J.C."/>
            <person name="Edwards S.V."/>
            <person name="Faircloth B.C."/>
            <person name="Fujita M.K."/>
            <person name="Greenwold M.J."/>
            <person name="Hoffmann F.G."/>
            <person name="Howard J.M."/>
            <person name="Iguchi T."/>
            <person name="Janes D.E."/>
            <person name="Khan S.Y."/>
            <person name="Kohno S."/>
            <person name="de Koning A.J."/>
            <person name="Lance S.L."/>
            <person name="McCarthy F.M."/>
            <person name="McCormack J.E."/>
            <person name="Merchant M.E."/>
            <person name="Peterson D.G."/>
            <person name="Pollock D.D."/>
            <person name="Pourmand N."/>
            <person name="Raney B.J."/>
            <person name="Roessler K.A."/>
            <person name="Sanford J.R."/>
            <person name="Sawyer R.H."/>
            <person name="Schmidt C.J."/>
            <person name="Triplett E.W."/>
            <person name="Tuberville T.D."/>
            <person name="Venegas-Anaya M."/>
            <person name="Howard J.T."/>
            <person name="Jarvis E.D."/>
            <person name="Guillette L.J.Jr."/>
            <person name="Glenn T.C."/>
            <person name="Green R.E."/>
            <person name="Ray D.A."/>
        </authorList>
    </citation>
    <scope>NUCLEOTIDE SEQUENCE [LARGE SCALE GENOMIC DNA]</scope>
    <source>
        <strain evidence="2">KSC_2009_1</strain>
    </source>
</reference>
<comment type="caution">
    <text evidence="2">The sequence shown here is derived from an EMBL/GenBank/DDBJ whole genome shotgun (WGS) entry which is preliminary data.</text>
</comment>
<evidence type="ECO:0000313" key="2">
    <source>
        <dbReference type="EMBL" id="KYO18915.1"/>
    </source>
</evidence>
<protein>
    <submittedName>
        <fullName evidence="2">Uncharacterized protein</fullName>
    </submittedName>
</protein>
<feature type="compositionally biased region" description="Basic and acidic residues" evidence="1">
    <location>
        <begin position="110"/>
        <end position="130"/>
    </location>
</feature>
<proteinExistence type="predicted"/>
<feature type="compositionally biased region" description="Basic and acidic residues" evidence="1">
    <location>
        <begin position="152"/>
        <end position="168"/>
    </location>
</feature>
<organism evidence="2 3">
    <name type="scientific">Alligator mississippiensis</name>
    <name type="common">American alligator</name>
    <dbReference type="NCBI Taxonomy" id="8496"/>
    <lineage>
        <taxon>Eukaryota</taxon>
        <taxon>Metazoa</taxon>
        <taxon>Chordata</taxon>
        <taxon>Craniata</taxon>
        <taxon>Vertebrata</taxon>
        <taxon>Euteleostomi</taxon>
        <taxon>Archelosauria</taxon>
        <taxon>Archosauria</taxon>
        <taxon>Crocodylia</taxon>
        <taxon>Alligatoridae</taxon>
        <taxon>Alligatorinae</taxon>
        <taxon>Alligator</taxon>
    </lineage>
</organism>
<name>A0A151M312_ALLMI</name>
<feature type="region of interest" description="Disordered" evidence="1">
    <location>
        <begin position="70"/>
        <end position="168"/>
    </location>
</feature>
<dbReference type="Proteomes" id="UP000050525">
    <property type="component" value="Unassembled WGS sequence"/>
</dbReference>